<evidence type="ECO:0000313" key="3">
    <source>
        <dbReference type="Proteomes" id="UP000682802"/>
    </source>
</evidence>
<keyword evidence="3" id="KW-1185">Reference proteome</keyword>
<keyword evidence="1" id="KW-0472">Membrane</keyword>
<keyword evidence="1" id="KW-0812">Transmembrane</keyword>
<keyword evidence="1" id="KW-1133">Transmembrane helix</keyword>
<name>A0ABX8H2I4_9BACT</name>
<sequence length="148" mass="17038">MLIRKKEFIQSSIVFLISIYLTISNANILNIEIISSIRLSLGTLINWAGIVALPLMIYYGNNSINKPILPIDFQFKSTNKFLIGYASLWGIVSYLLTNTWSFTLQEMRQSFNLSFDNSNGLYWINTISVLLLPILFFIVYKLNTLKKK</sequence>
<evidence type="ECO:0000256" key="1">
    <source>
        <dbReference type="SAM" id="Phobius"/>
    </source>
</evidence>
<evidence type="ECO:0000313" key="2">
    <source>
        <dbReference type="EMBL" id="QWG10126.1"/>
    </source>
</evidence>
<dbReference type="Proteomes" id="UP000682802">
    <property type="component" value="Chromosome 2"/>
</dbReference>
<dbReference type="EMBL" id="CP076129">
    <property type="protein sequence ID" value="QWG10126.1"/>
    <property type="molecule type" value="Genomic_DNA"/>
</dbReference>
<organism evidence="2 3">
    <name type="scientific">Flammeovirga kamogawensis</name>
    <dbReference type="NCBI Taxonomy" id="373891"/>
    <lineage>
        <taxon>Bacteria</taxon>
        <taxon>Pseudomonadati</taxon>
        <taxon>Bacteroidota</taxon>
        <taxon>Cytophagia</taxon>
        <taxon>Cytophagales</taxon>
        <taxon>Flammeovirgaceae</taxon>
        <taxon>Flammeovirga</taxon>
    </lineage>
</organism>
<protein>
    <submittedName>
        <fullName evidence="2">Uncharacterized protein</fullName>
    </submittedName>
</protein>
<proteinExistence type="predicted"/>
<feature type="transmembrane region" description="Helical" evidence="1">
    <location>
        <begin position="120"/>
        <end position="140"/>
    </location>
</feature>
<feature type="transmembrane region" description="Helical" evidence="1">
    <location>
        <begin position="81"/>
        <end position="100"/>
    </location>
</feature>
<feature type="transmembrane region" description="Helical" evidence="1">
    <location>
        <begin position="12"/>
        <end position="31"/>
    </location>
</feature>
<dbReference type="RefSeq" id="WP_144076786.1">
    <property type="nucleotide sequence ID" value="NZ_CP076129.1"/>
</dbReference>
<reference evidence="2 3" key="1">
    <citation type="submission" date="2021-05" db="EMBL/GenBank/DDBJ databases">
        <title>Comparative genomic studies on the polysaccharide-degrading batcterial strains of the Flammeovirga genus.</title>
        <authorList>
            <person name="Zewei F."/>
            <person name="Zheng Z."/>
            <person name="Yu L."/>
            <person name="Ruyue G."/>
            <person name="Yanhong M."/>
            <person name="Yuanyuan C."/>
            <person name="Jingyan G."/>
            <person name="Wenjun H."/>
        </authorList>
    </citation>
    <scope>NUCLEOTIDE SEQUENCE [LARGE SCALE GENOMIC DNA]</scope>
    <source>
        <strain evidence="2 3">YS10</strain>
    </source>
</reference>
<gene>
    <name evidence="2" type="ORF">KM029_20810</name>
</gene>
<feature type="transmembrane region" description="Helical" evidence="1">
    <location>
        <begin position="37"/>
        <end position="60"/>
    </location>
</feature>
<accession>A0ABX8H2I4</accession>